<evidence type="ECO:0000256" key="12">
    <source>
        <dbReference type="ARBA" id="ARBA00047671"/>
    </source>
</evidence>
<dbReference type="InterPro" id="IPR033730">
    <property type="entry name" value="ProRS_core_prok"/>
</dbReference>
<dbReference type="GO" id="GO:0005524">
    <property type="term" value="F:ATP binding"/>
    <property type="evidence" value="ECO:0007669"/>
    <property type="project" value="UniProtKB-KW"/>
</dbReference>
<dbReference type="SUPFAM" id="SSF52954">
    <property type="entry name" value="Class II aaRS ABD-related"/>
    <property type="match status" value="1"/>
</dbReference>
<evidence type="ECO:0000313" key="16">
    <source>
        <dbReference type="Proteomes" id="UP001303373"/>
    </source>
</evidence>
<dbReference type="Gene3D" id="3.40.50.800">
    <property type="entry name" value="Anticodon-binding domain"/>
    <property type="match status" value="1"/>
</dbReference>
<dbReference type="CDD" id="cd00779">
    <property type="entry name" value="ProRS_core_prok"/>
    <property type="match status" value="1"/>
</dbReference>
<evidence type="ECO:0000256" key="5">
    <source>
        <dbReference type="ARBA" id="ARBA00022490"/>
    </source>
</evidence>
<protein>
    <recommendedName>
        <fullName evidence="4">proline--tRNA ligase</fullName>
        <ecNumber evidence="4">6.1.1.15</ecNumber>
    </recommendedName>
    <alternativeName>
        <fullName evidence="11">Prolyl-tRNA synthetase</fullName>
    </alternativeName>
</protein>
<dbReference type="EMBL" id="CP138582">
    <property type="protein sequence ID" value="WPG99132.1"/>
    <property type="molecule type" value="Genomic_DNA"/>
</dbReference>
<dbReference type="Pfam" id="PF00587">
    <property type="entry name" value="tRNA-synt_2b"/>
    <property type="match status" value="1"/>
</dbReference>
<dbReference type="Gene3D" id="3.30.930.10">
    <property type="entry name" value="Bira Bifunctional Protein, Domain 2"/>
    <property type="match status" value="2"/>
</dbReference>
<proteinExistence type="inferred from homology"/>
<dbReference type="SUPFAM" id="SSF55681">
    <property type="entry name" value="Class II aaRS and biotin synthetases"/>
    <property type="match status" value="1"/>
</dbReference>
<evidence type="ECO:0000256" key="3">
    <source>
        <dbReference type="ARBA" id="ARBA00011738"/>
    </source>
</evidence>
<dbReference type="InterPro" id="IPR006195">
    <property type="entry name" value="aa-tRNA-synth_II"/>
</dbReference>
<dbReference type="EC" id="6.1.1.15" evidence="4"/>
<dbReference type="InterPro" id="IPR002316">
    <property type="entry name" value="Pro-tRNA-ligase_IIa"/>
</dbReference>
<dbReference type="GO" id="GO:0006433">
    <property type="term" value="P:prolyl-tRNA aminoacylation"/>
    <property type="evidence" value="ECO:0007669"/>
    <property type="project" value="InterPro"/>
</dbReference>
<dbReference type="Pfam" id="PF03129">
    <property type="entry name" value="HGTP_anticodon"/>
    <property type="match status" value="1"/>
</dbReference>
<keyword evidence="10" id="KW-0030">Aminoacyl-tRNA synthetase</keyword>
<dbReference type="FunFam" id="3.30.930.10:FF:000066">
    <property type="entry name" value="Proline--tRNA ligase"/>
    <property type="match status" value="1"/>
</dbReference>
<evidence type="ECO:0000256" key="13">
    <source>
        <dbReference type="SAM" id="MobiDB-lite"/>
    </source>
</evidence>
<accession>A0AAQ3M0L2</accession>
<dbReference type="GO" id="GO:0004827">
    <property type="term" value="F:proline-tRNA ligase activity"/>
    <property type="evidence" value="ECO:0007669"/>
    <property type="project" value="UniProtKB-EC"/>
</dbReference>
<feature type="domain" description="Aminoacyl-transfer RNA synthetases class-II family profile" evidence="14">
    <location>
        <begin position="85"/>
        <end position="510"/>
    </location>
</feature>
<evidence type="ECO:0000256" key="1">
    <source>
        <dbReference type="ARBA" id="ARBA00004496"/>
    </source>
</evidence>
<dbReference type="InterPro" id="IPR036621">
    <property type="entry name" value="Anticodon-bd_dom_sf"/>
</dbReference>
<dbReference type="InterPro" id="IPR002314">
    <property type="entry name" value="aa-tRNA-synt_IIb"/>
</dbReference>
<keyword evidence="6 15" id="KW-0436">Ligase</keyword>
<evidence type="ECO:0000256" key="8">
    <source>
        <dbReference type="ARBA" id="ARBA00022840"/>
    </source>
</evidence>
<dbReference type="PANTHER" id="PTHR42753:SF2">
    <property type="entry name" value="PROLINE--TRNA LIGASE"/>
    <property type="match status" value="1"/>
</dbReference>
<evidence type="ECO:0000313" key="15">
    <source>
        <dbReference type="EMBL" id="WPG99132.1"/>
    </source>
</evidence>
<dbReference type="Proteomes" id="UP001303373">
    <property type="component" value="Chromosome 3"/>
</dbReference>
<evidence type="ECO:0000256" key="2">
    <source>
        <dbReference type="ARBA" id="ARBA00008226"/>
    </source>
</evidence>
<reference evidence="15 16" key="1">
    <citation type="submission" date="2023-11" db="EMBL/GenBank/DDBJ databases">
        <title>An acidophilic fungus is an integral part of prey digestion in a carnivorous sundew plant.</title>
        <authorList>
            <person name="Tsai I.J."/>
        </authorList>
    </citation>
    <scope>NUCLEOTIDE SEQUENCE [LARGE SCALE GENOMIC DNA]</scope>
    <source>
        <strain evidence="15">169a</strain>
    </source>
</reference>
<comment type="subcellular location">
    <subcellularLocation>
        <location evidence="1">Cytoplasm</location>
    </subcellularLocation>
</comment>
<dbReference type="PROSITE" id="PS50862">
    <property type="entry name" value="AA_TRNA_LIGASE_II"/>
    <property type="match status" value="1"/>
</dbReference>
<name>A0AAQ3M0L2_9PEZI</name>
<dbReference type="PANTHER" id="PTHR42753">
    <property type="entry name" value="MITOCHONDRIAL RIBOSOME PROTEIN L39/PROLYL-TRNA LIGASE FAMILY MEMBER"/>
    <property type="match status" value="1"/>
</dbReference>
<keyword evidence="9" id="KW-0648">Protein biosynthesis</keyword>
<evidence type="ECO:0000256" key="11">
    <source>
        <dbReference type="ARBA" id="ARBA00029731"/>
    </source>
</evidence>
<comment type="similarity">
    <text evidence="2">Belongs to the class-II aminoacyl-tRNA synthetase family.</text>
</comment>
<gene>
    <name evidence="15" type="ORF">R9X50_00194300</name>
</gene>
<keyword evidence="8" id="KW-0067">ATP-binding</keyword>
<dbReference type="InterPro" id="IPR045864">
    <property type="entry name" value="aa-tRNA-synth_II/BPL/LPL"/>
</dbReference>
<keyword evidence="5" id="KW-0963">Cytoplasm</keyword>
<comment type="catalytic activity">
    <reaction evidence="12">
        <text>tRNA(Pro) + L-proline + ATP = L-prolyl-tRNA(Pro) + AMP + diphosphate</text>
        <dbReference type="Rhea" id="RHEA:14305"/>
        <dbReference type="Rhea" id="RHEA-COMP:9700"/>
        <dbReference type="Rhea" id="RHEA-COMP:9702"/>
        <dbReference type="ChEBI" id="CHEBI:30616"/>
        <dbReference type="ChEBI" id="CHEBI:33019"/>
        <dbReference type="ChEBI" id="CHEBI:60039"/>
        <dbReference type="ChEBI" id="CHEBI:78442"/>
        <dbReference type="ChEBI" id="CHEBI:78532"/>
        <dbReference type="ChEBI" id="CHEBI:456215"/>
        <dbReference type="EC" id="6.1.1.15"/>
    </reaction>
</comment>
<evidence type="ECO:0000259" key="14">
    <source>
        <dbReference type="PROSITE" id="PS50862"/>
    </source>
</evidence>
<evidence type="ECO:0000256" key="4">
    <source>
        <dbReference type="ARBA" id="ARBA00012831"/>
    </source>
</evidence>
<comment type="subunit">
    <text evidence="3">Homodimer.</text>
</comment>
<feature type="compositionally biased region" description="Low complexity" evidence="13">
    <location>
        <begin position="45"/>
        <end position="56"/>
    </location>
</feature>
<evidence type="ECO:0000256" key="7">
    <source>
        <dbReference type="ARBA" id="ARBA00022741"/>
    </source>
</evidence>
<dbReference type="PRINTS" id="PR01046">
    <property type="entry name" value="TRNASYNTHPRO"/>
</dbReference>
<evidence type="ECO:0000256" key="6">
    <source>
        <dbReference type="ARBA" id="ARBA00022598"/>
    </source>
</evidence>
<feature type="region of interest" description="Disordered" evidence="13">
    <location>
        <begin position="37"/>
        <end position="56"/>
    </location>
</feature>
<dbReference type="InterPro" id="IPR004154">
    <property type="entry name" value="Anticodon-bd"/>
</dbReference>
<dbReference type="AlphaFoldDB" id="A0AAQ3M0L2"/>
<sequence>MLLNHGLRQGSFALRCNSTSIFLRSLHYDGRNRLSNFWTPTQAPNKGSTSSKSNSSALEDGHDLLLRAGYLRQAHSGIFHLLPLGLRIQNKLEALIDKHMQSLGASKVALSSLSSQDLWERSGRLEGRGSEFFRLEDRKEAKYILAPTHEEEITSIVANTVQSYKDLPLRLYQITRKYRDEARPRQGLLRGREFVMKDLYTFDATEAEAKETYEEVRKAYSALLEELKLPFLVANADSGNMGGKLSHEYHFVSPNGEDTIIGCDSCDFSMNEELYVGRYNAEEATPSKTSPLQPRFWTGISKDRRTLIHVCYPASKSSDKNDHSELNIYAVKAIFPELDSSVENAASAWKHAQKPMSSPSSDATKSEDFTQLFYADPRLSTTQIPTIVVSHPSQLQTPMPIKPRTPTLPTGEPILLTRANPSTSCPSCASPTLQLHRAIEIGHTFHLNTRYSIPLHATALSATNTPAPISMGCHGIGVSRLIGSIASLLADTHGLNWPISIAPFSTVIVPTANATETEIESVYDQLIVAPTTAPSHVAAVQVLDAIIDDRARATGWKLKDADLIGYPIIVVLGKEWATAKKAEVQCRRLGVKESVAVGELRGFVDGLVARL</sequence>
<keyword evidence="7" id="KW-0547">Nucleotide-binding</keyword>
<evidence type="ECO:0000256" key="9">
    <source>
        <dbReference type="ARBA" id="ARBA00022917"/>
    </source>
</evidence>
<dbReference type="InterPro" id="IPR050062">
    <property type="entry name" value="Pro-tRNA_synthetase"/>
</dbReference>
<dbReference type="GO" id="GO:0005739">
    <property type="term" value="C:mitochondrion"/>
    <property type="evidence" value="ECO:0007669"/>
    <property type="project" value="TreeGrafter"/>
</dbReference>
<organism evidence="15 16">
    <name type="scientific">Acrodontium crateriforme</name>
    <dbReference type="NCBI Taxonomy" id="150365"/>
    <lineage>
        <taxon>Eukaryota</taxon>
        <taxon>Fungi</taxon>
        <taxon>Dikarya</taxon>
        <taxon>Ascomycota</taxon>
        <taxon>Pezizomycotina</taxon>
        <taxon>Dothideomycetes</taxon>
        <taxon>Dothideomycetidae</taxon>
        <taxon>Mycosphaerellales</taxon>
        <taxon>Teratosphaeriaceae</taxon>
        <taxon>Acrodontium</taxon>
    </lineage>
</organism>
<evidence type="ECO:0000256" key="10">
    <source>
        <dbReference type="ARBA" id="ARBA00023146"/>
    </source>
</evidence>
<keyword evidence="16" id="KW-1185">Reference proteome</keyword>